<dbReference type="AlphaFoldDB" id="A0A9P7S2U2"/>
<feature type="compositionally biased region" description="Low complexity" evidence="1">
    <location>
        <begin position="321"/>
        <end position="331"/>
    </location>
</feature>
<feature type="compositionally biased region" description="Basic and acidic residues" evidence="1">
    <location>
        <begin position="190"/>
        <end position="199"/>
    </location>
</feature>
<feature type="compositionally biased region" description="Acidic residues" evidence="1">
    <location>
        <begin position="39"/>
        <end position="52"/>
    </location>
</feature>
<dbReference type="GeneID" id="66077097"/>
<feature type="compositionally biased region" description="Polar residues" evidence="1">
    <location>
        <begin position="176"/>
        <end position="189"/>
    </location>
</feature>
<evidence type="ECO:0000256" key="1">
    <source>
        <dbReference type="SAM" id="MobiDB-lite"/>
    </source>
</evidence>
<dbReference type="OrthoDB" id="3063817at2759"/>
<feature type="compositionally biased region" description="Basic residues" evidence="1">
    <location>
        <begin position="723"/>
        <end position="732"/>
    </location>
</feature>
<feature type="compositionally biased region" description="Basic and acidic residues" evidence="1">
    <location>
        <begin position="116"/>
        <end position="130"/>
    </location>
</feature>
<feature type="compositionally biased region" description="Polar residues" evidence="1">
    <location>
        <begin position="302"/>
        <end position="320"/>
    </location>
</feature>
<feature type="region of interest" description="Disordered" evidence="1">
    <location>
        <begin position="31"/>
        <end position="55"/>
    </location>
</feature>
<dbReference type="KEGG" id="more:E1B28_008021"/>
<sequence>MFGHREECMRMHKLRKVILIDEEVWTTRCSRETHSSSEADSDDDSQEEDDALDGLTNIDLLRIKKEHVEPTLYFDPDSDNDDSQQPSLRDCQSDDEPWIEYLDEPAATEPPVTSSSRHDSFSTDERRGRDVSINGEPGRSYSESLPPPPNLSRDVTTRRSAPPHTSSPVEDDKPTRTTQSDHVNPSDVNTSDKKEEKGKGKAKATPPALSHSPVPSHTRTASVLLPIPDDPISSTPLPNPVNRQSPTKLSIKEWKAQRPDTGTNKPKLPPFTRFTQPPAKPHTQPQTASTSITKSNRLEPPTQVSGDPQPTTDQMNTGAQTTTSTTGSTTSHDPWSVLPEDSQPDHLPMPVTRGSVMPNAAFPSPWNPAATHPPSLGNLSNPASNTTRHQTNLTPQPALPPSNNSMTAYRYSILDTEHRVEGNEQVRLLRCVEDEPEIEEEWAVMAAASPSALVYRFGHMGSQSPDVIASQISDHLQHLTGSRPANIAVPPPSKHRDVYLVSGLPQDQINRLARRPVGVHGGTSFVLIPWNYMPGTYLFSLRIWTLANTPENAQRVGQIVARKLGTNPLIQSIISGSDTRGLSAVDFLQHNIHVMTITIPDGHTIWNIHLTTNITDIVEHNFLLQETRNRDRLYLINGNGVKASIFSPCPWCSSIDHPAEACPTALHPNWLGPSPTNSSHAPVYNNDTYNRNRQSQSSDDSNWSRLNEYNWNPAATNGNRGRPFNRRGRGRGGGRGYDSRRGYARKDNY</sequence>
<feature type="compositionally biased region" description="Polar residues" evidence="1">
    <location>
        <begin position="377"/>
        <end position="404"/>
    </location>
</feature>
<proteinExistence type="predicted"/>
<evidence type="ECO:0000313" key="3">
    <source>
        <dbReference type="Proteomes" id="UP001049176"/>
    </source>
</evidence>
<organism evidence="2 3">
    <name type="scientific">Marasmius oreades</name>
    <name type="common">fairy-ring Marasmius</name>
    <dbReference type="NCBI Taxonomy" id="181124"/>
    <lineage>
        <taxon>Eukaryota</taxon>
        <taxon>Fungi</taxon>
        <taxon>Dikarya</taxon>
        <taxon>Basidiomycota</taxon>
        <taxon>Agaricomycotina</taxon>
        <taxon>Agaricomycetes</taxon>
        <taxon>Agaricomycetidae</taxon>
        <taxon>Agaricales</taxon>
        <taxon>Marasmiineae</taxon>
        <taxon>Marasmiaceae</taxon>
        <taxon>Marasmius</taxon>
    </lineage>
</organism>
<feature type="compositionally biased region" description="Acidic residues" evidence="1">
    <location>
        <begin position="93"/>
        <end position="103"/>
    </location>
</feature>
<protein>
    <submittedName>
        <fullName evidence="2">Uncharacterized protein</fullName>
    </submittedName>
</protein>
<feature type="compositionally biased region" description="Basic and acidic residues" evidence="1">
    <location>
        <begin position="737"/>
        <end position="749"/>
    </location>
</feature>
<dbReference type="EMBL" id="CM032184">
    <property type="protein sequence ID" value="KAG7094421.1"/>
    <property type="molecule type" value="Genomic_DNA"/>
</dbReference>
<dbReference type="Proteomes" id="UP001049176">
    <property type="component" value="Chromosome 4"/>
</dbReference>
<gene>
    <name evidence="2" type="ORF">E1B28_008021</name>
</gene>
<comment type="caution">
    <text evidence="2">The sequence shown here is derived from an EMBL/GenBank/DDBJ whole genome shotgun (WGS) entry which is preliminary data.</text>
</comment>
<feature type="region of interest" description="Disordered" evidence="1">
    <location>
        <begin position="69"/>
        <end position="404"/>
    </location>
</feature>
<reference evidence="2" key="1">
    <citation type="journal article" date="2021" name="Genome Biol. Evol.">
        <title>The assembled and annotated genome of the fairy-ring fungus Marasmius oreades.</title>
        <authorList>
            <person name="Hiltunen M."/>
            <person name="Ament-Velasquez S.L."/>
            <person name="Johannesson H."/>
        </authorList>
    </citation>
    <scope>NUCLEOTIDE SEQUENCE</scope>
    <source>
        <strain evidence="2">03SP1</strain>
    </source>
</reference>
<feature type="region of interest" description="Disordered" evidence="1">
    <location>
        <begin position="677"/>
        <end position="749"/>
    </location>
</feature>
<dbReference type="RefSeq" id="XP_043010891.1">
    <property type="nucleotide sequence ID" value="XM_043152804.1"/>
</dbReference>
<feature type="compositionally biased region" description="Polar residues" evidence="1">
    <location>
        <begin position="232"/>
        <end position="248"/>
    </location>
</feature>
<feature type="compositionally biased region" description="Polar residues" evidence="1">
    <location>
        <begin position="283"/>
        <end position="295"/>
    </location>
</feature>
<name>A0A9P7S2U2_9AGAR</name>
<evidence type="ECO:0000313" key="2">
    <source>
        <dbReference type="EMBL" id="KAG7094421.1"/>
    </source>
</evidence>
<keyword evidence="3" id="KW-1185">Reference proteome</keyword>
<accession>A0A9P7S2U2</accession>
<feature type="compositionally biased region" description="Polar residues" evidence="1">
    <location>
        <begin position="677"/>
        <end position="716"/>
    </location>
</feature>